<evidence type="ECO:0000313" key="5">
    <source>
        <dbReference type="EMBL" id="PPJ59965.1"/>
    </source>
</evidence>
<evidence type="ECO:0008006" key="7">
    <source>
        <dbReference type="Google" id="ProtNLM"/>
    </source>
</evidence>
<dbReference type="InterPro" id="IPR016024">
    <property type="entry name" value="ARM-type_fold"/>
</dbReference>
<feature type="domain" description="URB1 C-terminal" evidence="3">
    <location>
        <begin position="872"/>
        <end position="1087"/>
    </location>
</feature>
<evidence type="ECO:0000259" key="3">
    <source>
        <dbReference type="Pfam" id="PF16201"/>
    </source>
</evidence>
<dbReference type="PANTHER" id="PTHR13500">
    <property type="entry name" value="NUCLEOLAR PRERIBOSOMAL-ASSOCIATED PROTEIN 1"/>
    <property type="match status" value="1"/>
</dbReference>
<accession>A0A2S6CJR6</accession>
<dbReference type="InterPro" id="IPR021714">
    <property type="entry name" value="URB1_N"/>
</dbReference>
<evidence type="ECO:0000313" key="6">
    <source>
        <dbReference type="Proteomes" id="UP000237631"/>
    </source>
</evidence>
<sequence>MSKRDRQEEGGDRPPKRARSEHQPAQIFEVTYARDLQRYLVFRQDGEQQQLLNGIASFKAFLESILYHKEEDNRGRQISILREYLDTQKPSDPKDTEHPFLTQLWQAWSFANQNNKDHLASTVCAVLSLLLKTLSGILDLREYGLLLCRTVLQHQHLRIIKRCLDGPKHKDFIISPSLRLLIEVTSFDGGVLAREVYKRREQTFDTSTIRRNLGLAKFDVSEEDARKRPSIRILAVRYVLVLFKHLHEGGKIDILKSKPLCSALFQFVHADPADLVTELLSTVEQNILKDENVPRTSKAALLTSQNLEKVTAVATRSAEEHAAADRAFDWLKAVCSKESYGVLRRSGWYPAGTTEPRSKQSEDNIDLGLDSLGFYDDGEPINVRNSILLSYIATLRAHSDEQERELLLTCFQSAPELVAAYFRNSKLQLDPKLSNTWIGYASLMFEVVCLDVPPIVGEEGDAPAAPPQTTIMIENILPQPLTLQVLNRCLSQNEELIAFFAVRILIAALQKLDAVLTQLRKHSKGELWQQASDRLVQRFVERAPKLKDVLSVFRKMPDDHSHALQRESIARLIRLYYEVTPVQALEDLVDISNALTEALLHSEALAVNSNDETEGLRALELEHLLTIARHSTGMRWFHKQGGLKYTPIVTLLRIHRREVANSQIRLLLESVLTENGILNAPGDEAQSSPFEALVASVIELSDDSSAWDFIDDTIGRATRKPVKYVDDLEALATSDATLPSILAAVVLEQASFVAVKDPEQGKAEAQWIVQFLSLLQLTSDGNETLAEVSKKCTKVLAKLAKPDKARASQALQKLKEARPETAPTANLEEVTDTPSASALSFEPPPTERENRIELFRWAQKDIDLAIEDGDISALILCLCSKHNDVRRQALTQLNRVKFQLRPTSIDPEAIADDHAHISLLIGELTETFELHYLPLDKPLPYLAGTFAARALNIQTQPSHYLYAKLNHFLIRGAKWDVKRLPRYWIEKTFLSEPDDDDAYWKEVQWVLDWLVDGIRTSADLEILRKGDQKKDATKKPEVMEMVLALWGSTGARRNRLVRERIAELMYRVSCVEGGSDVLITRSGGLSWLEMAKQEGGAGLMEALEARVEERCDGERIQNWKGLKMVEA</sequence>
<dbReference type="InterPro" id="IPR039844">
    <property type="entry name" value="URB1"/>
</dbReference>
<proteinExistence type="predicted"/>
<evidence type="ECO:0000259" key="2">
    <source>
        <dbReference type="Pfam" id="PF11707"/>
    </source>
</evidence>
<dbReference type="AlphaFoldDB" id="A0A2S6CJR6"/>
<feature type="domain" description="URB1 N-terminal" evidence="2">
    <location>
        <begin position="101"/>
        <end position="440"/>
    </location>
</feature>
<dbReference type="InterPro" id="IPR059018">
    <property type="entry name" value="HEAT_URB1"/>
</dbReference>
<evidence type="ECO:0000259" key="4">
    <source>
        <dbReference type="Pfam" id="PF26140"/>
    </source>
</evidence>
<reference evidence="6" key="1">
    <citation type="journal article" date="2017" name="bioRxiv">
        <title>Conservation of a gene cluster reveals novel cercosporin biosynthetic mechanisms and extends production to the genus Colletotrichum.</title>
        <authorList>
            <person name="de Jonge R."/>
            <person name="Ebert M.K."/>
            <person name="Huitt-Roehl C.R."/>
            <person name="Pal P."/>
            <person name="Suttle J.C."/>
            <person name="Spanner R.E."/>
            <person name="Neubauer J.D."/>
            <person name="Jurick W.M.II."/>
            <person name="Stott K.A."/>
            <person name="Secor G.A."/>
            <person name="Thomma B.P.H.J."/>
            <person name="Van de Peer Y."/>
            <person name="Townsend C.A."/>
            <person name="Bolton M.D."/>
        </authorList>
    </citation>
    <scope>NUCLEOTIDE SEQUENCE [LARGE SCALE GENOMIC DNA]</scope>
    <source>
        <strain evidence="6">CBS538.71</strain>
    </source>
</reference>
<dbReference type="Proteomes" id="UP000237631">
    <property type="component" value="Unassembled WGS sequence"/>
</dbReference>
<feature type="compositionally biased region" description="Basic and acidic residues" evidence="1">
    <location>
        <begin position="1"/>
        <end position="22"/>
    </location>
</feature>
<dbReference type="Pfam" id="PF26140">
    <property type="entry name" value="HEAT_URB1"/>
    <property type="match status" value="1"/>
</dbReference>
<dbReference type="SUPFAM" id="SSF48371">
    <property type="entry name" value="ARM repeat"/>
    <property type="match status" value="1"/>
</dbReference>
<feature type="region of interest" description="Disordered" evidence="1">
    <location>
        <begin position="1"/>
        <end position="24"/>
    </location>
</feature>
<dbReference type="InterPro" id="IPR032436">
    <property type="entry name" value="URB1_C"/>
</dbReference>
<organism evidence="5 6">
    <name type="scientific">Cercospora berteroae</name>
    <dbReference type="NCBI Taxonomy" id="357750"/>
    <lineage>
        <taxon>Eukaryota</taxon>
        <taxon>Fungi</taxon>
        <taxon>Dikarya</taxon>
        <taxon>Ascomycota</taxon>
        <taxon>Pezizomycotina</taxon>
        <taxon>Dothideomycetes</taxon>
        <taxon>Dothideomycetidae</taxon>
        <taxon>Mycosphaerellales</taxon>
        <taxon>Mycosphaerellaceae</taxon>
        <taxon>Cercospora</taxon>
    </lineage>
</organism>
<feature type="region of interest" description="Disordered" evidence="1">
    <location>
        <begin position="814"/>
        <end position="846"/>
    </location>
</feature>
<name>A0A2S6CJR6_9PEZI</name>
<gene>
    <name evidence="5" type="ORF">CBER1_11034</name>
</gene>
<dbReference type="PANTHER" id="PTHR13500:SF0">
    <property type="entry name" value="NUCLEOLAR PRE-RIBOSOMAL-ASSOCIATED PROTEIN 1"/>
    <property type="match status" value="1"/>
</dbReference>
<evidence type="ECO:0000256" key="1">
    <source>
        <dbReference type="SAM" id="MobiDB-lite"/>
    </source>
</evidence>
<protein>
    <recommendedName>
        <fullName evidence="7">Nucleolar pre-ribosomal-associated protein 1 N-terminal domain-containing protein</fullName>
    </recommendedName>
</protein>
<dbReference type="Pfam" id="PF11707">
    <property type="entry name" value="Npa1"/>
    <property type="match status" value="1"/>
</dbReference>
<dbReference type="GO" id="GO:0000466">
    <property type="term" value="P:maturation of 5.8S rRNA from tricistronic rRNA transcript (SSU-rRNA, 5.8S rRNA, LSU-rRNA)"/>
    <property type="evidence" value="ECO:0007669"/>
    <property type="project" value="TreeGrafter"/>
</dbReference>
<feature type="domain" description="URB1 central HEAT repeat" evidence="4">
    <location>
        <begin position="631"/>
        <end position="816"/>
    </location>
</feature>
<dbReference type="EMBL" id="PNEN01000322">
    <property type="protein sequence ID" value="PPJ59965.1"/>
    <property type="molecule type" value="Genomic_DNA"/>
</dbReference>
<comment type="caution">
    <text evidence="5">The sequence shown here is derived from an EMBL/GenBank/DDBJ whole genome shotgun (WGS) entry which is preliminary data.</text>
</comment>
<dbReference type="GO" id="GO:0005730">
    <property type="term" value="C:nucleolus"/>
    <property type="evidence" value="ECO:0007669"/>
    <property type="project" value="TreeGrafter"/>
</dbReference>
<dbReference type="STRING" id="357750.A0A2S6CJR6"/>
<dbReference type="Pfam" id="PF16201">
    <property type="entry name" value="NopRA1"/>
    <property type="match status" value="1"/>
</dbReference>
<dbReference type="OrthoDB" id="72892at2759"/>
<keyword evidence="6" id="KW-1185">Reference proteome</keyword>
<dbReference type="GO" id="GO:0000463">
    <property type="term" value="P:maturation of LSU-rRNA from tricistronic rRNA transcript (SSU-rRNA, 5.8S rRNA, LSU-rRNA)"/>
    <property type="evidence" value="ECO:0007669"/>
    <property type="project" value="TreeGrafter"/>
</dbReference>